<reference evidence="2" key="1">
    <citation type="submission" date="2014-12" db="EMBL/GenBank/DDBJ databases">
        <title>Insight into the proteome of Arion vulgaris.</title>
        <authorList>
            <person name="Aradska J."/>
            <person name="Bulat T."/>
            <person name="Smidak R."/>
            <person name="Sarate P."/>
            <person name="Gangsoo J."/>
            <person name="Sialana F."/>
            <person name="Bilban M."/>
            <person name="Lubec G."/>
        </authorList>
    </citation>
    <scope>NUCLEOTIDE SEQUENCE</scope>
    <source>
        <tissue evidence="2">Skin</tissue>
    </source>
</reference>
<dbReference type="AlphaFoldDB" id="A0A0B6YS26"/>
<feature type="region of interest" description="Disordered" evidence="1">
    <location>
        <begin position="1"/>
        <end position="21"/>
    </location>
</feature>
<feature type="non-terminal residue" evidence="2">
    <location>
        <position position="68"/>
    </location>
</feature>
<dbReference type="EMBL" id="HACG01011716">
    <property type="protein sequence ID" value="CEK58581.1"/>
    <property type="molecule type" value="Transcribed_RNA"/>
</dbReference>
<protein>
    <submittedName>
        <fullName evidence="2">Uncharacterized protein</fullName>
    </submittedName>
</protein>
<proteinExistence type="predicted"/>
<sequence length="68" mass="7665">KQMSDAQCGGEASGGGGTDCIKPWQVRRTLYMAMKFSFQKSGSRMKDCGHQLYQWNVKLWLCKDKSNG</sequence>
<feature type="non-terminal residue" evidence="2">
    <location>
        <position position="1"/>
    </location>
</feature>
<evidence type="ECO:0000313" key="2">
    <source>
        <dbReference type="EMBL" id="CEK58581.1"/>
    </source>
</evidence>
<evidence type="ECO:0000256" key="1">
    <source>
        <dbReference type="SAM" id="MobiDB-lite"/>
    </source>
</evidence>
<gene>
    <name evidence="2" type="primary">ORF33542</name>
</gene>
<accession>A0A0B6YS26</accession>
<organism evidence="2">
    <name type="scientific">Arion vulgaris</name>
    <dbReference type="NCBI Taxonomy" id="1028688"/>
    <lineage>
        <taxon>Eukaryota</taxon>
        <taxon>Metazoa</taxon>
        <taxon>Spiralia</taxon>
        <taxon>Lophotrochozoa</taxon>
        <taxon>Mollusca</taxon>
        <taxon>Gastropoda</taxon>
        <taxon>Heterobranchia</taxon>
        <taxon>Euthyneura</taxon>
        <taxon>Panpulmonata</taxon>
        <taxon>Eupulmonata</taxon>
        <taxon>Stylommatophora</taxon>
        <taxon>Helicina</taxon>
        <taxon>Arionoidea</taxon>
        <taxon>Arionidae</taxon>
        <taxon>Arion</taxon>
    </lineage>
</organism>
<name>A0A0B6YS26_9EUPU</name>